<dbReference type="Proteomes" id="UP000494110">
    <property type="component" value="Unassembled WGS sequence"/>
</dbReference>
<evidence type="ECO:0000313" key="2">
    <source>
        <dbReference type="Proteomes" id="UP000494110"/>
    </source>
</evidence>
<proteinExistence type="predicted"/>
<accession>A0A6P2VL58</accession>
<protein>
    <submittedName>
        <fullName evidence="1">Uncharacterized protein</fullName>
    </submittedName>
</protein>
<reference evidence="1 2" key="1">
    <citation type="submission" date="2019-09" db="EMBL/GenBank/DDBJ databases">
        <authorList>
            <person name="Depoorter E."/>
        </authorList>
    </citation>
    <scope>NUCLEOTIDE SEQUENCE [LARGE SCALE GENOMIC DNA]</scope>
    <source>
        <strain evidence="1">R-39750</strain>
    </source>
</reference>
<dbReference type="RefSeq" id="WP_175011252.1">
    <property type="nucleotide sequence ID" value="NZ_CABVQN010000004.1"/>
</dbReference>
<evidence type="ECO:0000313" key="1">
    <source>
        <dbReference type="EMBL" id="VWC79548.1"/>
    </source>
</evidence>
<name>A0A6P2VL58_BURL3</name>
<organism evidence="1 2">
    <name type="scientific">Burkholderia lata (strain ATCC 17760 / DSM 23089 / LMG 22485 / NCIMB 9086 / R18194 / 383)</name>
    <dbReference type="NCBI Taxonomy" id="482957"/>
    <lineage>
        <taxon>Bacteria</taxon>
        <taxon>Pseudomonadati</taxon>
        <taxon>Pseudomonadota</taxon>
        <taxon>Betaproteobacteria</taxon>
        <taxon>Burkholderiales</taxon>
        <taxon>Burkholderiaceae</taxon>
        <taxon>Burkholderia</taxon>
        <taxon>Burkholderia cepacia complex</taxon>
    </lineage>
</organism>
<dbReference type="EMBL" id="CABVQN010000004">
    <property type="protein sequence ID" value="VWC79548.1"/>
    <property type="molecule type" value="Genomic_DNA"/>
</dbReference>
<sequence length="100" mass="11006">MQSQPLRHIVATVTRNVRSVLQPAFRVYHFLMEKFIAANGREVLKTVTKSGATGYMDASIPAEAIPSWRKQIAAARARNLNELSRVHEDTDGNSSASPAV</sequence>
<gene>
    <name evidence="1" type="ORF">BLA39750_01093</name>
</gene>
<dbReference type="AlphaFoldDB" id="A0A6P2VL58"/>